<organism evidence="1 2">
    <name type="scientific">Cylindrotheca closterium</name>
    <dbReference type="NCBI Taxonomy" id="2856"/>
    <lineage>
        <taxon>Eukaryota</taxon>
        <taxon>Sar</taxon>
        <taxon>Stramenopiles</taxon>
        <taxon>Ochrophyta</taxon>
        <taxon>Bacillariophyta</taxon>
        <taxon>Bacillariophyceae</taxon>
        <taxon>Bacillariophycidae</taxon>
        <taxon>Bacillariales</taxon>
        <taxon>Bacillariaceae</taxon>
        <taxon>Cylindrotheca</taxon>
    </lineage>
</organism>
<dbReference type="EMBL" id="CAKOGP040001446">
    <property type="protein sequence ID" value="CAJ1945610.1"/>
    <property type="molecule type" value="Genomic_DNA"/>
</dbReference>
<evidence type="ECO:0000313" key="1">
    <source>
        <dbReference type="EMBL" id="CAJ1945610.1"/>
    </source>
</evidence>
<protein>
    <submittedName>
        <fullName evidence="1">Uncharacterized protein</fullName>
    </submittedName>
</protein>
<gene>
    <name evidence="1" type="ORF">CYCCA115_LOCUS9754</name>
</gene>
<reference evidence="1" key="1">
    <citation type="submission" date="2023-08" db="EMBL/GenBank/DDBJ databases">
        <authorList>
            <person name="Audoor S."/>
            <person name="Bilcke G."/>
        </authorList>
    </citation>
    <scope>NUCLEOTIDE SEQUENCE</scope>
</reference>
<comment type="caution">
    <text evidence="1">The sequence shown here is derived from an EMBL/GenBank/DDBJ whole genome shotgun (WGS) entry which is preliminary data.</text>
</comment>
<accession>A0AAD2FMF5</accession>
<sequence length="210" mass="24016">MPLDNTISAPLRRVSFKDNDEVLEIPCRRDSTEDERHAISFSSDDLKGMRNREKRLSEKLTMRGRINNLEDDMIGIFSFEDNSQRCKRIVDGRLSVLAAQENQYGSGGIRDHDCIAKKYSRAVNESKLLARHRGFYNAIQVEEEFKEDETSPMSSCPCIIQDPNPCRWDMQIADSDVGAIFEVARKPRTMQAPITRMIVIPIEDMLTLSS</sequence>
<name>A0AAD2FMF5_9STRA</name>
<dbReference type="AlphaFoldDB" id="A0AAD2FMF5"/>
<proteinExistence type="predicted"/>
<evidence type="ECO:0000313" key="2">
    <source>
        <dbReference type="Proteomes" id="UP001295423"/>
    </source>
</evidence>
<keyword evidence="2" id="KW-1185">Reference proteome</keyword>
<dbReference type="Proteomes" id="UP001295423">
    <property type="component" value="Unassembled WGS sequence"/>
</dbReference>